<organism evidence="1 2">
    <name type="scientific">Pseudoduganella ginsengisoli</name>
    <dbReference type="NCBI Taxonomy" id="1462440"/>
    <lineage>
        <taxon>Bacteria</taxon>
        <taxon>Pseudomonadati</taxon>
        <taxon>Pseudomonadota</taxon>
        <taxon>Betaproteobacteria</taxon>
        <taxon>Burkholderiales</taxon>
        <taxon>Oxalobacteraceae</taxon>
        <taxon>Telluria group</taxon>
        <taxon>Pseudoduganella</taxon>
    </lineage>
</organism>
<dbReference type="EMBL" id="WNLA01000011">
    <property type="protein sequence ID" value="MTW03645.1"/>
    <property type="molecule type" value="Genomic_DNA"/>
</dbReference>
<protein>
    <submittedName>
        <fullName evidence="1">Uncharacterized protein</fullName>
    </submittedName>
</protein>
<evidence type="ECO:0000313" key="2">
    <source>
        <dbReference type="Proteomes" id="UP000484015"/>
    </source>
</evidence>
<name>A0A6L6Q1Y7_9BURK</name>
<dbReference type="AlphaFoldDB" id="A0A6L6Q1Y7"/>
<proteinExistence type="predicted"/>
<evidence type="ECO:0000313" key="1">
    <source>
        <dbReference type="EMBL" id="MTW03645.1"/>
    </source>
</evidence>
<reference evidence="1 2" key="1">
    <citation type="submission" date="2019-11" db="EMBL/GenBank/DDBJ databases">
        <title>Type strains purchased from KCTC, JCM and DSMZ.</title>
        <authorList>
            <person name="Lu H."/>
        </authorList>
    </citation>
    <scope>NUCLEOTIDE SEQUENCE [LARGE SCALE GENOMIC DNA]</scope>
    <source>
        <strain evidence="1 2">KCTC 42409</strain>
    </source>
</reference>
<gene>
    <name evidence="1" type="ORF">GM668_16305</name>
</gene>
<dbReference type="RefSeq" id="WP_155440026.1">
    <property type="nucleotide sequence ID" value="NZ_WNLA01000011.1"/>
</dbReference>
<accession>A0A6L6Q1Y7</accession>
<comment type="caution">
    <text evidence="1">The sequence shown here is derived from an EMBL/GenBank/DDBJ whole genome shotgun (WGS) entry which is preliminary data.</text>
</comment>
<sequence length="69" mass="7596">MNKMNTTNTQMQVLELHELEAVEAGMAAALWGDIGQGQDEPGWSTLSLQCQAQPYRHDTAMFFGITAPL</sequence>
<keyword evidence="2" id="KW-1185">Reference proteome</keyword>
<dbReference type="Proteomes" id="UP000484015">
    <property type="component" value="Unassembled WGS sequence"/>
</dbReference>